<name>A0A7M7PWG7_NASVI</name>
<dbReference type="FunCoup" id="A0A7M7PWG7">
    <property type="interactions" value="153"/>
</dbReference>
<dbReference type="Pfam" id="PF09725">
    <property type="entry name" value="Fra10Ac1"/>
    <property type="match status" value="1"/>
</dbReference>
<organism evidence="2 3">
    <name type="scientific">Nasonia vitripennis</name>
    <name type="common">Parasitic wasp</name>
    <dbReference type="NCBI Taxonomy" id="7425"/>
    <lineage>
        <taxon>Eukaryota</taxon>
        <taxon>Metazoa</taxon>
        <taxon>Ecdysozoa</taxon>
        <taxon>Arthropoda</taxon>
        <taxon>Hexapoda</taxon>
        <taxon>Insecta</taxon>
        <taxon>Pterygota</taxon>
        <taxon>Neoptera</taxon>
        <taxon>Endopterygota</taxon>
        <taxon>Hymenoptera</taxon>
        <taxon>Apocrita</taxon>
        <taxon>Proctotrupomorpha</taxon>
        <taxon>Chalcidoidea</taxon>
        <taxon>Pteromalidae</taxon>
        <taxon>Pteromalinae</taxon>
        <taxon>Nasonia</taxon>
    </lineage>
</organism>
<feature type="compositionally biased region" description="Basic and acidic residues" evidence="1">
    <location>
        <begin position="129"/>
        <end position="142"/>
    </location>
</feature>
<reference evidence="2" key="1">
    <citation type="submission" date="2021-01" db="UniProtKB">
        <authorList>
            <consortium name="EnsemblMetazoa"/>
        </authorList>
    </citation>
    <scope>IDENTIFICATION</scope>
</reference>
<dbReference type="KEGG" id="nvi:100116349"/>
<dbReference type="Proteomes" id="UP000002358">
    <property type="component" value="Chromosome 1"/>
</dbReference>
<dbReference type="OMA" id="KCERRDE"/>
<evidence type="ECO:0000256" key="1">
    <source>
        <dbReference type="SAM" id="MobiDB-lite"/>
    </source>
</evidence>
<dbReference type="EnsemblMetazoa" id="XM_031921866">
    <property type="protein sequence ID" value="XP_031777726"/>
    <property type="gene ID" value="LOC100116349"/>
</dbReference>
<feature type="region of interest" description="Disordered" evidence="1">
    <location>
        <begin position="99"/>
        <end position="142"/>
    </location>
</feature>
<dbReference type="InParanoid" id="A0A7M7PWG7"/>
<evidence type="ECO:0000313" key="3">
    <source>
        <dbReference type="Proteomes" id="UP000002358"/>
    </source>
</evidence>
<gene>
    <name evidence="2" type="primary">100116349</name>
</gene>
<proteinExistence type="predicted"/>
<dbReference type="AlphaFoldDB" id="A0A7M7PWG7"/>
<keyword evidence="3" id="KW-1185">Reference proteome</keyword>
<evidence type="ECO:0000313" key="2">
    <source>
        <dbReference type="EnsemblMetazoa" id="XP_031777726"/>
    </source>
</evidence>
<protein>
    <submittedName>
        <fullName evidence="2">Uncharacterized protein</fullName>
    </submittedName>
</protein>
<accession>A0A7M7PWG7</accession>
<dbReference type="EnsemblMetazoa" id="XM_008204626">
    <property type="protein sequence ID" value="XP_008202848"/>
    <property type="gene ID" value="LOC100116349"/>
</dbReference>
<feature type="compositionally biased region" description="Basic and acidic residues" evidence="1">
    <location>
        <begin position="105"/>
        <end position="120"/>
    </location>
</feature>
<sequence length="168" mass="19428">MASHNHSFLSDDNLFKEYCIGDLTNYKHNQIALRWRTEKEVLSGKGESICGNRKCTDTENLKSWEVNFKYVENGKTNNTLVKLRLCEVCSVKLNYTRRSKSHKKGNYDGDSKTGKQDQSKDLASSAKNSNDDVESKKDSESDLWKNQNFQEIEINFDNKIDAYLHDLF</sequence>
<dbReference type="OrthoDB" id="197967at2759"/>
<dbReference type="InterPro" id="IPR019129">
    <property type="entry name" value="Folate-sensitive_fs_Fra10Ac1"/>
</dbReference>